<gene>
    <name evidence="1" type="ORF">G0040_23790</name>
</gene>
<dbReference type="EMBL" id="DAANWE010000058">
    <property type="protein sequence ID" value="HAD1704029.1"/>
    <property type="molecule type" value="Genomic_DNA"/>
</dbReference>
<dbReference type="AlphaFoldDB" id="A0A710RRE7"/>
<accession>A0A710RRE7</accession>
<sequence length="27" mass="3164">TKTGQFIHITSDNDFSPIIRETRVMKK</sequence>
<organism evidence="1">
    <name type="scientific">Salmonella typhimurium</name>
    <dbReference type="NCBI Taxonomy" id="90371"/>
    <lineage>
        <taxon>Bacteria</taxon>
        <taxon>Pseudomonadati</taxon>
        <taxon>Pseudomonadota</taxon>
        <taxon>Gammaproteobacteria</taxon>
        <taxon>Enterobacterales</taxon>
        <taxon>Enterobacteriaceae</taxon>
        <taxon>Salmonella</taxon>
    </lineage>
</organism>
<name>A0A710RRE7_SALTM</name>
<comment type="caution">
    <text evidence="1">The sequence shown here is derived from an EMBL/GenBank/DDBJ whole genome shotgun (WGS) entry which is preliminary data.</text>
</comment>
<reference evidence="1" key="2">
    <citation type="submission" date="2019-08" db="EMBL/GenBank/DDBJ databases">
        <authorList>
            <consortium name="NCBI Pathogen Detection Project"/>
        </authorList>
    </citation>
    <scope>NUCLEOTIDE SEQUENCE</scope>
    <source>
        <strain evidence="1">SSI_AA696</strain>
    </source>
</reference>
<feature type="non-terminal residue" evidence="1">
    <location>
        <position position="1"/>
    </location>
</feature>
<reference evidence="1" key="1">
    <citation type="journal article" date="2018" name="Genome Biol.">
        <title>SKESA: strategic k-mer extension for scrupulous assemblies.</title>
        <authorList>
            <person name="Souvorov A."/>
            <person name="Agarwala R."/>
            <person name="Lipman D.J."/>
        </authorList>
    </citation>
    <scope>NUCLEOTIDE SEQUENCE</scope>
    <source>
        <strain evidence="1">SSI_AA696</strain>
    </source>
</reference>
<proteinExistence type="predicted"/>
<evidence type="ECO:0000313" key="1">
    <source>
        <dbReference type="EMBL" id="HAD1704029.1"/>
    </source>
</evidence>
<protein>
    <submittedName>
        <fullName evidence="1">Cytoplasmic protein</fullName>
    </submittedName>
</protein>